<accession>A0A0E9Y059</accession>
<protein>
    <submittedName>
        <fullName evidence="1">Uncharacterized protein</fullName>
    </submittedName>
</protein>
<reference evidence="1" key="2">
    <citation type="journal article" date="2015" name="Fish Shellfish Immunol.">
        <title>Early steps in the European eel (Anguilla anguilla)-Vibrio vulnificus interaction in the gills: Role of the RtxA13 toxin.</title>
        <authorList>
            <person name="Callol A."/>
            <person name="Pajuelo D."/>
            <person name="Ebbesson L."/>
            <person name="Teles M."/>
            <person name="MacKenzie S."/>
            <person name="Amaro C."/>
        </authorList>
    </citation>
    <scope>NUCLEOTIDE SEQUENCE</scope>
</reference>
<sequence>MLLKCFSYDSLASLSWALLCSTLKRALSAAIWPADVEPELFS</sequence>
<name>A0A0E9Y059_ANGAN</name>
<reference evidence="1" key="1">
    <citation type="submission" date="2014-11" db="EMBL/GenBank/DDBJ databases">
        <authorList>
            <person name="Amaro Gonzalez C."/>
        </authorList>
    </citation>
    <scope>NUCLEOTIDE SEQUENCE</scope>
</reference>
<dbReference type="EMBL" id="GBXM01001264">
    <property type="protein sequence ID" value="JAI07314.1"/>
    <property type="molecule type" value="Transcribed_RNA"/>
</dbReference>
<proteinExistence type="predicted"/>
<dbReference type="AlphaFoldDB" id="A0A0E9Y059"/>
<organism evidence="1">
    <name type="scientific">Anguilla anguilla</name>
    <name type="common">European freshwater eel</name>
    <name type="synonym">Muraena anguilla</name>
    <dbReference type="NCBI Taxonomy" id="7936"/>
    <lineage>
        <taxon>Eukaryota</taxon>
        <taxon>Metazoa</taxon>
        <taxon>Chordata</taxon>
        <taxon>Craniata</taxon>
        <taxon>Vertebrata</taxon>
        <taxon>Euteleostomi</taxon>
        <taxon>Actinopterygii</taxon>
        <taxon>Neopterygii</taxon>
        <taxon>Teleostei</taxon>
        <taxon>Anguilliformes</taxon>
        <taxon>Anguillidae</taxon>
        <taxon>Anguilla</taxon>
    </lineage>
</organism>
<evidence type="ECO:0000313" key="1">
    <source>
        <dbReference type="EMBL" id="JAI07314.1"/>
    </source>
</evidence>